<dbReference type="Gene3D" id="3.60.10.10">
    <property type="entry name" value="Endonuclease/exonuclease/phosphatase"/>
    <property type="match status" value="1"/>
</dbReference>
<dbReference type="InterPro" id="IPR043502">
    <property type="entry name" value="DNA/RNA_pol_sf"/>
</dbReference>
<dbReference type="PANTHER" id="PTHR33116">
    <property type="entry name" value="REVERSE TRANSCRIPTASE ZINC-BINDING DOMAIN-CONTAINING PROTEIN-RELATED-RELATED"/>
    <property type="match status" value="1"/>
</dbReference>
<dbReference type="SUPFAM" id="SSF56672">
    <property type="entry name" value="DNA/RNA polymerases"/>
    <property type="match status" value="1"/>
</dbReference>
<feature type="domain" description="Reverse transcriptase" evidence="1">
    <location>
        <begin position="652"/>
        <end position="1017"/>
    </location>
</feature>
<dbReference type="Pfam" id="PF00078">
    <property type="entry name" value="RVT_1"/>
    <property type="match status" value="1"/>
</dbReference>
<name>A0AAW2JDC7_9LAMI</name>
<dbReference type="CDD" id="cd01650">
    <property type="entry name" value="RT_nLTR_like"/>
    <property type="match status" value="1"/>
</dbReference>
<dbReference type="GO" id="GO:0003824">
    <property type="term" value="F:catalytic activity"/>
    <property type="evidence" value="ECO:0007669"/>
    <property type="project" value="InterPro"/>
</dbReference>
<dbReference type="InterPro" id="IPR025558">
    <property type="entry name" value="DUF4283"/>
</dbReference>
<comment type="caution">
    <text evidence="2">The sequence shown here is derived from an EMBL/GenBank/DDBJ whole genome shotgun (WGS) entry which is preliminary data.</text>
</comment>
<reference evidence="2" key="1">
    <citation type="submission" date="2020-06" db="EMBL/GenBank/DDBJ databases">
        <authorList>
            <person name="Li T."/>
            <person name="Hu X."/>
            <person name="Zhang T."/>
            <person name="Song X."/>
            <person name="Zhang H."/>
            <person name="Dai N."/>
            <person name="Sheng W."/>
            <person name="Hou X."/>
            <person name="Wei L."/>
        </authorList>
    </citation>
    <scope>NUCLEOTIDE SEQUENCE</scope>
    <source>
        <strain evidence="2">KEN8</strain>
        <tissue evidence="2">Leaf</tissue>
    </source>
</reference>
<accession>A0AAW2JDC7</accession>
<dbReference type="Pfam" id="PF03372">
    <property type="entry name" value="Exo_endo_phos"/>
    <property type="match status" value="1"/>
</dbReference>
<dbReference type="InterPro" id="IPR000477">
    <property type="entry name" value="RT_dom"/>
</dbReference>
<evidence type="ECO:0000259" key="1">
    <source>
        <dbReference type="PROSITE" id="PS50878"/>
    </source>
</evidence>
<organism evidence="2">
    <name type="scientific">Sesamum calycinum</name>
    <dbReference type="NCBI Taxonomy" id="2727403"/>
    <lineage>
        <taxon>Eukaryota</taxon>
        <taxon>Viridiplantae</taxon>
        <taxon>Streptophyta</taxon>
        <taxon>Embryophyta</taxon>
        <taxon>Tracheophyta</taxon>
        <taxon>Spermatophyta</taxon>
        <taxon>Magnoliopsida</taxon>
        <taxon>eudicotyledons</taxon>
        <taxon>Gunneridae</taxon>
        <taxon>Pentapetalae</taxon>
        <taxon>asterids</taxon>
        <taxon>lamiids</taxon>
        <taxon>Lamiales</taxon>
        <taxon>Pedaliaceae</taxon>
        <taxon>Sesamum</taxon>
    </lineage>
</organism>
<dbReference type="EMBL" id="JACGWM010001489">
    <property type="protein sequence ID" value="KAL0292694.1"/>
    <property type="molecule type" value="Genomic_DNA"/>
</dbReference>
<dbReference type="PROSITE" id="PS50878">
    <property type="entry name" value="RT_POL"/>
    <property type="match status" value="1"/>
</dbReference>
<dbReference type="InterPro" id="IPR005135">
    <property type="entry name" value="Endo/exonuclease/phosphatase"/>
</dbReference>
<sequence>MVSVLTDAAPRTGHVDETVDVEQPVAMAADRVGGLLSSGSPATLEPPRRSIAETVPAAAGIHSPMPSTGIYIGNVPLHTHGSDFSCDKFAASFNNSTRKTLSYVNPSIQNGEIVVRPSIDVVREGSRRWDNTAVGYFLGRKPYYHHLNEYVRSVWPAVKTVTATSNGFYFFQFKTEIAMEEVIEGGPWLFQGQPIVLQRWEPGMVLRKHKHTQVPVWIRLRHLPVEFWTNEGLSTVASGVGRPLYQDTITRACTRLDFARVCVMLDISSTLPKHLIIMMPKEDGAEVPCKVEVEYEWVPRSAKIKRTMKPPVSQPVETKDTGRTGQHEVDEAVEAAPGAAHSGGVDKGKEPLEHCFGMNAGIWNVRGLNRRDHQVAVKELISESRLQFLGLLETRVSAVNVSRVQTFLPRWSWFTDYAGPGNRIWIAWDDELLDVSVLDLDAQFIHCRITIRCAHLSILATVVYGANDAISRRGLWQKLVLLANSISDVPWIVGGDFNAVLDMSEVCGSSADIHLAMTEFRDCLLDTGLIHLPVQGERFSWHNCSEGDRSLWKRLDRLLVNDVWLSQWPNSYCHCLNARTSDHSPLVIRGDTATHTVSMFRFDNYLTMSSDFTPSVQNIWRHRIEGTAIATKLEQNMLQQRAKIHWLKGGDQCSRIFFRKVAMRRAAKRVFQITNEAGRILTEHDEVVDEFVSFFQRLLGGERRREFLDLRYLRPWARHVVTPDESMELVQSVTREEIKDAFFDIAEDKAPGPDGYSSGFYKAAWPVIGEEVVKAILEFFTTGRLLKQINTTILALIPKSLTECICPGRSIGDNILLAQEMFSGYNRQGLPMRCALKVDLRKAYDTVEWDFLSAVLHLFGFPDIFIGWIEECVTTPMFSVCINGNPHGFFKGSRGLRQGDPMSPFLFVLIMEVLQLMMQQLIDQNEGFSFHWRCKEIGLFQLCFADDLLLFCKADVASVRIFRHGLDEFAKLSGLHANPQKSQLILSRSAQPMREHLLAALQFQEGHLPLRYLGLPLLASRLSLSDCQPLLLKIDSRIKGWDSIQLSFAGRLQLIKSVLMSLNVYWAMAFILPKGVIRAVEKRMRHFLWKGNSAVGYPKVAWSEVSRPMEEGGLGIRDILALNKALMSRHLWKVIQRNQSSIWVQWITHTYLRHKSVWTVDVKGGSWGWRKLLRLRSALLPYIEFSRTNISIAAKLSTVIVDGDWRWPPITDMECIEILHLLPTIHSGSDSILWRGGELTTTVAYGIFRTPGPMVGWYSRRCIRDLKEATRFSWPNRAWEADITWASTRWKGRHIVQAAYRALLSAIVYHIWRERNQRVFRHIERPSTTIASIAVAEIRQKILSLELSDSVSTRGLYRLWRIPWPVRDTA</sequence>
<dbReference type="Pfam" id="PF14111">
    <property type="entry name" value="DUF4283"/>
    <property type="match status" value="1"/>
</dbReference>
<dbReference type="SUPFAM" id="SSF56219">
    <property type="entry name" value="DNase I-like"/>
    <property type="match status" value="1"/>
</dbReference>
<reference evidence="2" key="2">
    <citation type="journal article" date="2024" name="Plant">
        <title>Genomic evolution and insights into agronomic trait innovations of Sesamum species.</title>
        <authorList>
            <person name="Miao H."/>
            <person name="Wang L."/>
            <person name="Qu L."/>
            <person name="Liu H."/>
            <person name="Sun Y."/>
            <person name="Le M."/>
            <person name="Wang Q."/>
            <person name="Wei S."/>
            <person name="Zheng Y."/>
            <person name="Lin W."/>
            <person name="Duan Y."/>
            <person name="Cao H."/>
            <person name="Xiong S."/>
            <person name="Wang X."/>
            <person name="Wei L."/>
            <person name="Li C."/>
            <person name="Ma Q."/>
            <person name="Ju M."/>
            <person name="Zhao R."/>
            <person name="Li G."/>
            <person name="Mu C."/>
            <person name="Tian Q."/>
            <person name="Mei H."/>
            <person name="Zhang T."/>
            <person name="Gao T."/>
            <person name="Zhang H."/>
        </authorList>
    </citation>
    <scope>NUCLEOTIDE SEQUENCE</scope>
    <source>
        <strain evidence="2">KEN8</strain>
    </source>
</reference>
<dbReference type="PANTHER" id="PTHR33116:SF84">
    <property type="entry name" value="RNA-DIRECTED DNA POLYMERASE"/>
    <property type="match status" value="1"/>
</dbReference>
<proteinExistence type="predicted"/>
<evidence type="ECO:0000313" key="2">
    <source>
        <dbReference type="EMBL" id="KAL0292694.1"/>
    </source>
</evidence>
<protein>
    <submittedName>
        <fullName evidence="2">Ribonuclease H protein</fullName>
    </submittedName>
</protein>
<dbReference type="InterPro" id="IPR036691">
    <property type="entry name" value="Endo/exonu/phosph_ase_sf"/>
</dbReference>
<gene>
    <name evidence="2" type="ORF">Scaly_3154700</name>
</gene>